<feature type="transmembrane region" description="Helical" evidence="2">
    <location>
        <begin position="73"/>
        <end position="93"/>
    </location>
</feature>
<keyword evidence="4" id="KW-1185">Reference proteome</keyword>
<proteinExistence type="predicted"/>
<organism evidence="3 4">
    <name type="scientific">Nocardiopsis metallicus</name>
    <dbReference type="NCBI Taxonomy" id="179819"/>
    <lineage>
        <taxon>Bacteria</taxon>
        <taxon>Bacillati</taxon>
        <taxon>Actinomycetota</taxon>
        <taxon>Actinomycetes</taxon>
        <taxon>Streptosporangiales</taxon>
        <taxon>Nocardiopsidaceae</taxon>
        <taxon>Nocardiopsis</taxon>
    </lineage>
</organism>
<keyword evidence="2" id="KW-0472">Membrane</keyword>
<protein>
    <submittedName>
        <fullName evidence="3">Uncharacterized protein</fullName>
    </submittedName>
</protein>
<accession>A0A840WAI6</accession>
<dbReference type="Proteomes" id="UP000579647">
    <property type="component" value="Unassembled WGS sequence"/>
</dbReference>
<feature type="region of interest" description="Disordered" evidence="1">
    <location>
        <begin position="1"/>
        <end position="22"/>
    </location>
</feature>
<dbReference type="EMBL" id="JACHDO010000001">
    <property type="protein sequence ID" value="MBB5493164.1"/>
    <property type="molecule type" value="Genomic_DNA"/>
</dbReference>
<evidence type="ECO:0000313" key="3">
    <source>
        <dbReference type="EMBL" id="MBB5493164.1"/>
    </source>
</evidence>
<feature type="compositionally biased region" description="Basic and acidic residues" evidence="1">
    <location>
        <begin position="12"/>
        <end position="22"/>
    </location>
</feature>
<name>A0A840WAI6_9ACTN</name>
<gene>
    <name evidence="3" type="ORF">HNR07_004301</name>
</gene>
<comment type="caution">
    <text evidence="3">The sequence shown here is derived from an EMBL/GenBank/DDBJ whole genome shotgun (WGS) entry which is preliminary data.</text>
</comment>
<evidence type="ECO:0000313" key="4">
    <source>
        <dbReference type="Proteomes" id="UP000579647"/>
    </source>
</evidence>
<dbReference type="RefSeq" id="WP_184366464.1">
    <property type="nucleotide sequence ID" value="NZ_BAAAKM010000023.1"/>
</dbReference>
<reference evidence="3 4" key="1">
    <citation type="submission" date="2020-08" db="EMBL/GenBank/DDBJ databases">
        <title>Sequencing the genomes of 1000 actinobacteria strains.</title>
        <authorList>
            <person name="Klenk H.-P."/>
        </authorList>
    </citation>
    <scope>NUCLEOTIDE SEQUENCE [LARGE SCALE GENOMIC DNA]</scope>
    <source>
        <strain evidence="3 4">DSM 44598</strain>
    </source>
</reference>
<evidence type="ECO:0000256" key="2">
    <source>
        <dbReference type="SAM" id="Phobius"/>
    </source>
</evidence>
<evidence type="ECO:0000256" key="1">
    <source>
        <dbReference type="SAM" id="MobiDB-lite"/>
    </source>
</evidence>
<keyword evidence="2" id="KW-0812">Transmembrane</keyword>
<sequence length="126" mass="13249">MGDPRGQFPQQRETRVETHTREIRLDDEYPRERADVDIDRTPVSYQVEGGINSDGAWASLRGRARAGSMVERASASLLALTGTAVPLLAFGGLAHVAGASAAVTLTVAAGAWILAAVAAVYVTRGS</sequence>
<keyword evidence="2" id="KW-1133">Transmembrane helix</keyword>
<feature type="transmembrane region" description="Helical" evidence="2">
    <location>
        <begin position="99"/>
        <end position="122"/>
    </location>
</feature>
<dbReference type="AlphaFoldDB" id="A0A840WAI6"/>